<evidence type="ECO:0000256" key="1">
    <source>
        <dbReference type="SAM" id="SignalP"/>
    </source>
</evidence>
<dbReference type="Proteomes" id="UP000183257">
    <property type="component" value="Unassembled WGS sequence"/>
</dbReference>
<evidence type="ECO:0000313" key="2">
    <source>
        <dbReference type="EMBL" id="SFW40111.1"/>
    </source>
</evidence>
<name>A0A1K1NXS1_9FLAO</name>
<proteinExistence type="predicted"/>
<feature type="signal peptide" evidence="1">
    <location>
        <begin position="1"/>
        <end position="18"/>
    </location>
</feature>
<feature type="chain" id="PRO_5013221827" description="DUF4468 domain-containing protein" evidence="1">
    <location>
        <begin position="19"/>
        <end position="155"/>
    </location>
</feature>
<gene>
    <name evidence="2" type="ORF">SAMN05660313_01444</name>
</gene>
<sequence>MKQLLLVCLALFTSIGYAQISIDELNINSQLTDTIQFSIWEVHTKEMSTPGDTKKEYKKELKRITLSKEDQELIIAKLKDPESYIQERALLYHYDLVFLFYKEDVIVTEVRISTLTGNIDIDNKLTKSSIKSKCANPMKSVLLNLLRKHEFLSED</sequence>
<keyword evidence="3" id="KW-1185">Reference proteome</keyword>
<evidence type="ECO:0008006" key="4">
    <source>
        <dbReference type="Google" id="ProtNLM"/>
    </source>
</evidence>
<protein>
    <recommendedName>
        <fullName evidence="4">DUF4468 domain-containing protein</fullName>
    </recommendedName>
</protein>
<organism evidence="2 3">
    <name type="scientific">Cellulophaga fucicola</name>
    <dbReference type="NCBI Taxonomy" id="76595"/>
    <lineage>
        <taxon>Bacteria</taxon>
        <taxon>Pseudomonadati</taxon>
        <taxon>Bacteroidota</taxon>
        <taxon>Flavobacteriia</taxon>
        <taxon>Flavobacteriales</taxon>
        <taxon>Flavobacteriaceae</taxon>
        <taxon>Cellulophaga</taxon>
    </lineage>
</organism>
<dbReference type="EMBL" id="FPIY01000002">
    <property type="protein sequence ID" value="SFW40111.1"/>
    <property type="molecule type" value="Genomic_DNA"/>
</dbReference>
<dbReference type="STRING" id="76595.SAMN05660313_01444"/>
<dbReference type="AlphaFoldDB" id="A0A1K1NXS1"/>
<keyword evidence="1" id="KW-0732">Signal</keyword>
<reference evidence="3" key="1">
    <citation type="submission" date="2016-11" db="EMBL/GenBank/DDBJ databases">
        <authorList>
            <person name="Varghese N."/>
            <person name="Submissions S."/>
        </authorList>
    </citation>
    <scope>NUCLEOTIDE SEQUENCE [LARGE SCALE GENOMIC DNA]</scope>
    <source>
        <strain evidence="3">DSM 24786</strain>
    </source>
</reference>
<dbReference type="OrthoDB" id="1439549at2"/>
<dbReference type="RefSeq" id="WP_072303124.1">
    <property type="nucleotide sequence ID" value="NZ_FPIY01000002.1"/>
</dbReference>
<evidence type="ECO:0000313" key="3">
    <source>
        <dbReference type="Proteomes" id="UP000183257"/>
    </source>
</evidence>
<accession>A0A1K1NXS1</accession>